<sequence>RSKNYLALSGAQCLSKDKHLNSCDFATCEARRTSTLRHAVVPHAYGTCLPLPAVALAEGVSAAAEGAQLRQASHGCGCTRGSVAWVPSSSCVPPACETGGTSTAAELAAPCTCHHHASTVATRTPLGHWRWGRQGSTVRGGGSRSSAWYTTSIATSMRVAWSELPRAAKRWGKAI</sequence>
<evidence type="ECO:0000313" key="2">
    <source>
        <dbReference type="Proteomes" id="UP000485058"/>
    </source>
</evidence>
<gene>
    <name evidence="1" type="ORF">HaLaN_13071</name>
</gene>
<dbReference type="AlphaFoldDB" id="A0A699ZBJ1"/>
<protein>
    <submittedName>
        <fullName evidence="1">Uncharacterized protein</fullName>
    </submittedName>
</protein>
<keyword evidence="2" id="KW-1185">Reference proteome</keyword>
<reference evidence="1 2" key="1">
    <citation type="submission" date="2020-02" db="EMBL/GenBank/DDBJ databases">
        <title>Draft genome sequence of Haematococcus lacustris strain NIES-144.</title>
        <authorList>
            <person name="Morimoto D."/>
            <person name="Nakagawa S."/>
            <person name="Yoshida T."/>
            <person name="Sawayama S."/>
        </authorList>
    </citation>
    <scope>NUCLEOTIDE SEQUENCE [LARGE SCALE GENOMIC DNA]</scope>
    <source>
        <strain evidence="1 2">NIES-144</strain>
    </source>
</reference>
<comment type="caution">
    <text evidence="1">The sequence shown here is derived from an EMBL/GenBank/DDBJ whole genome shotgun (WGS) entry which is preliminary data.</text>
</comment>
<dbReference type="EMBL" id="BLLF01001024">
    <property type="protein sequence ID" value="GFH16619.1"/>
    <property type="molecule type" value="Genomic_DNA"/>
</dbReference>
<feature type="non-terminal residue" evidence="1">
    <location>
        <position position="175"/>
    </location>
</feature>
<organism evidence="1 2">
    <name type="scientific">Haematococcus lacustris</name>
    <name type="common">Green alga</name>
    <name type="synonym">Haematococcus pluvialis</name>
    <dbReference type="NCBI Taxonomy" id="44745"/>
    <lineage>
        <taxon>Eukaryota</taxon>
        <taxon>Viridiplantae</taxon>
        <taxon>Chlorophyta</taxon>
        <taxon>core chlorophytes</taxon>
        <taxon>Chlorophyceae</taxon>
        <taxon>CS clade</taxon>
        <taxon>Chlamydomonadales</taxon>
        <taxon>Haematococcaceae</taxon>
        <taxon>Haematococcus</taxon>
    </lineage>
</organism>
<dbReference type="Proteomes" id="UP000485058">
    <property type="component" value="Unassembled WGS sequence"/>
</dbReference>
<accession>A0A699ZBJ1</accession>
<name>A0A699ZBJ1_HAELA</name>
<evidence type="ECO:0000313" key="1">
    <source>
        <dbReference type="EMBL" id="GFH16619.1"/>
    </source>
</evidence>
<proteinExistence type="predicted"/>
<feature type="non-terminal residue" evidence="1">
    <location>
        <position position="1"/>
    </location>
</feature>